<dbReference type="Pfam" id="PF05228">
    <property type="entry name" value="CHASE4"/>
    <property type="match status" value="1"/>
</dbReference>
<keyword evidence="5" id="KW-1185">Reference proteome</keyword>
<organism evidence="4 5">
    <name type="scientific">Mesorhizobium sanjuanii</name>
    <dbReference type="NCBI Taxonomy" id="2037900"/>
    <lineage>
        <taxon>Bacteria</taxon>
        <taxon>Pseudomonadati</taxon>
        <taxon>Pseudomonadota</taxon>
        <taxon>Alphaproteobacteria</taxon>
        <taxon>Hyphomicrobiales</taxon>
        <taxon>Phyllobacteriaceae</taxon>
        <taxon>Mesorhizobium</taxon>
    </lineage>
</organism>
<dbReference type="SUPFAM" id="SSF55073">
    <property type="entry name" value="Nucleotide cyclase"/>
    <property type="match status" value="1"/>
</dbReference>
<dbReference type="InterPro" id="IPR043128">
    <property type="entry name" value="Rev_trsase/Diguanyl_cyclase"/>
</dbReference>
<dbReference type="Gene3D" id="3.20.20.450">
    <property type="entry name" value="EAL domain"/>
    <property type="match status" value="1"/>
</dbReference>
<protein>
    <submittedName>
        <fullName evidence="4">Bifunctional diguanylate cyclase/phosphodiesterase</fullName>
    </submittedName>
</protein>
<dbReference type="InterPro" id="IPR001633">
    <property type="entry name" value="EAL_dom"/>
</dbReference>
<feature type="transmembrane region" description="Helical" evidence="1">
    <location>
        <begin position="12"/>
        <end position="37"/>
    </location>
</feature>
<keyword evidence="1" id="KW-0812">Transmembrane</keyword>
<dbReference type="InterPro" id="IPR007892">
    <property type="entry name" value="CHASE4"/>
</dbReference>
<accession>A0A2A6F9V3</accession>
<proteinExistence type="predicted"/>
<dbReference type="InterPro" id="IPR035919">
    <property type="entry name" value="EAL_sf"/>
</dbReference>
<dbReference type="FunFam" id="3.30.70.270:FF:000001">
    <property type="entry name" value="Diguanylate cyclase domain protein"/>
    <property type="match status" value="1"/>
</dbReference>
<evidence type="ECO:0000313" key="4">
    <source>
        <dbReference type="EMBL" id="PDQ18533.1"/>
    </source>
</evidence>
<dbReference type="Pfam" id="PF00990">
    <property type="entry name" value="GGDEF"/>
    <property type="match status" value="1"/>
</dbReference>
<dbReference type="RefSeq" id="WP_097576216.1">
    <property type="nucleotide sequence ID" value="NZ_NWQG01000180.1"/>
</dbReference>
<dbReference type="GO" id="GO:0003824">
    <property type="term" value="F:catalytic activity"/>
    <property type="evidence" value="ECO:0007669"/>
    <property type="project" value="UniProtKB-ARBA"/>
</dbReference>
<comment type="caution">
    <text evidence="4">The sequence shown here is derived from an EMBL/GenBank/DDBJ whole genome shotgun (WGS) entry which is preliminary data.</text>
</comment>
<dbReference type="Proteomes" id="UP000219182">
    <property type="component" value="Unassembled WGS sequence"/>
</dbReference>
<keyword evidence="1" id="KW-1133">Transmembrane helix</keyword>
<dbReference type="CDD" id="cd01949">
    <property type="entry name" value="GGDEF"/>
    <property type="match status" value="1"/>
</dbReference>
<dbReference type="InterPro" id="IPR052155">
    <property type="entry name" value="Biofilm_reg_signaling"/>
</dbReference>
<reference evidence="4 5" key="1">
    <citation type="submission" date="2017-09" db="EMBL/GenBank/DDBJ databases">
        <title>Mesorhizobum sanjuanii sp. nov. isolated from nodules of Lotus tenuis in saline-alkaline lowlands of Flooding Pampa.</title>
        <authorList>
            <person name="Sannazzaro A.I."/>
            <person name="Torres Tejerizo G.A."/>
            <person name="Fontana F."/>
            <person name="Cumpa Velazquez L.M."/>
            <person name="Hansen L."/>
            <person name="Pistorio M."/>
            <person name="Estrella M.J."/>
        </authorList>
    </citation>
    <scope>NUCLEOTIDE SEQUENCE [LARGE SCALE GENOMIC DNA]</scope>
    <source>
        <strain evidence="4 5">BSA136</strain>
    </source>
</reference>
<dbReference type="Pfam" id="PF00563">
    <property type="entry name" value="EAL"/>
    <property type="match status" value="1"/>
</dbReference>
<evidence type="ECO:0000313" key="5">
    <source>
        <dbReference type="Proteomes" id="UP000219182"/>
    </source>
</evidence>
<dbReference type="AlphaFoldDB" id="A0A2A6F9V3"/>
<dbReference type="CDD" id="cd01948">
    <property type="entry name" value="EAL"/>
    <property type="match status" value="1"/>
</dbReference>
<dbReference type="PROSITE" id="PS50887">
    <property type="entry name" value="GGDEF"/>
    <property type="match status" value="1"/>
</dbReference>
<dbReference type="SMART" id="SM00267">
    <property type="entry name" value="GGDEF"/>
    <property type="match status" value="1"/>
</dbReference>
<dbReference type="PANTHER" id="PTHR44757">
    <property type="entry name" value="DIGUANYLATE CYCLASE DGCP"/>
    <property type="match status" value="1"/>
</dbReference>
<evidence type="ECO:0000256" key="1">
    <source>
        <dbReference type="SAM" id="Phobius"/>
    </source>
</evidence>
<evidence type="ECO:0000259" key="3">
    <source>
        <dbReference type="PROSITE" id="PS50887"/>
    </source>
</evidence>
<keyword evidence="1" id="KW-0472">Membrane</keyword>
<gene>
    <name evidence="4" type="ORF">CN311_24310</name>
</gene>
<sequence>MSARVNRSPLTFHVTLTVLALAAFALAMVVGFGFYAMMQADRASLKRQKIFFANGLQDQIAAVEREQESIAVWDDSVINAKAGNQEWMAENISVWMYSYYGHNRIYVLDAANRPVHAMHEGQLVPPSAYREDQSAIQPTVERLRQLISQPPNENQASGPVKLLAEDLVSLGGKPAILSVMPLVPSSDRVTQAPGSEYLHVSIEFINDAVVGKIAEKYLLAGARQLPLSQPISSAAIPLMDSHGVILGYIGWDQERPGLTLVRKAGPALVIGALLAASVLAFLLRRLRRASFALQTSQDQAQYLAFHDTLTGLPNRALFEDRLRQALLTASRDKARVGLLYLDIDRFKHVNDTFGHPAGDELVRQTAARLQQTIREIDTVARLGGDEFALILIDIRDIRTAEDISEQLLQRLQEPFKLMDDQVFVSASIGIAISSGPDVDSDDLLRKADIALYEAKKNGRGRYQVFAGDMDDLLLRKRKVESELRNALNGGTGIKLVYQPIFAADGRTILGAEALIRWAHEVHGALPPAQFIAIAEERGMIGQLGKWVLYEACRFAIGTRLPWVAVNVSPLQLRDFGFAEQVASILRETGLAPKRLQIEITESVLLESSNATRMALAALRQSGVGIVLDDFGTGYSSLSYLRRHAIDKLKIDRSFVRLLDDGDGSSSAIVRALIDLAVALKVEVTAEGVETEEQKMQLVGMGCHQLQGYLLSPPLETTQLLTLPGLSTGDQSGHAIAHA</sequence>
<feature type="domain" description="GGDEF" evidence="3">
    <location>
        <begin position="334"/>
        <end position="467"/>
    </location>
</feature>
<dbReference type="NCBIfam" id="TIGR00254">
    <property type="entry name" value="GGDEF"/>
    <property type="match status" value="1"/>
</dbReference>
<dbReference type="Gene3D" id="3.30.70.270">
    <property type="match status" value="1"/>
</dbReference>
<dbReference type="SUPFAM" id="SSF141868">
    <property type="entry name" value="EAL domain-like"/>
    <property type="match status" value="1"/>
</dbReference>
<evidence type="ECO:0000259" key="2">
    <source>
        <dbReference type="PROSITE" id="PS50883"/>
    </source>
</evidence>
<dbReference type="InterPro" id="IPR029787">
    <property type="entry name" value="Nucleotide_cyclase"/>
</dbReference>
<dbReference type="EMBL" id="NWQG01000180">
    <property type="protein sequence ID" value="PDQ18533.1"/>
    <property type="molecule type" value="Genomic_DNA"/>
</dbReference>
<name>A0A2A6F9V3_9HYPH</name>
<feature type="transmembrane region" description="Helical" evidence="1">
    <location>
        <begin position="263"/>
        <end position="283"/>
    </location>
</feature>
<dbReference type="SMART" id="SM00052">
    <property type="entry name" value="EAL"/>
    <property type="match status" value="1"/>
</dbReference>
<feature type="domain" description="EAL" evidence="2">
    <location>
        <begin position="476"/>
        <end position="727"/>
    </location>
</feature>
<dbReference type="PROSITE" id="PS50883">
    <property type="entry name" value="EAL"/>
    <property type="match status" value="1"/>
</dbReference>
<dbReference type="PANTHER" id="PTHR44757:SF2">
    <property type="entry name" value="BIOFILM ARCHITECTURE MAINTENANCE PROTEIN MBAA"/>
    <property type="match status" value="1"/>
</dbReference>
<dbReference type="InterPro" id="IPR000160">
    <property type="entry name" value="GGDEF_dom"/>
</dbReference>